<gene>
    <name evidence="8" type="ORF">KK1_013454</name>
</gene>
<evidence type="ECO:0000256" key="4">
    <source>
        <dbReference type="ARBA" id="ARBA00022980"/>
    </source>
</evidence>
<dbReference type="Pfam" id="PF00411">
    <property type="entry name" value="Ribosomal_S11"/>
    <property type="match status" value="1"/>
</dbReference>
<sequence length="238" mass="26650">MIDNPEETKPPRYKYSLRLATKAAPEKHAKAKDVPTNVLKIRLEKRKNNVINLSKTKKITPKLLNDQTHHNNKNPDKNCNQISKQGKGMLYIVQVSEVCPLNYFLGVYYNVTHEHQKPKIQLQQYEITHHVTDLSGRETLVRITGGMKVKADRDESSPYAAMLAAQDVAARCKELGITALHIKLRATGGNKTKTPGPGAQSALRALARSGMKIGRIEDVTPIPSDSTRRKSGRRGRRL</sequence>
<dbReference type="EMBL" id="CM003608">
    <property type="protein sequence ID" value="KYP67130.1"/>
    <property type="molecule type" value="Genomic_DNA"/>
</dbReference>
<dbReference type="InterPro" id="IPR036967">
    <property type="entry name" value="Ribosomal_uS11_sf"/>
</dbReference>
<dbReference type="GO" id="GO:0006412">
    <property type="term" value="P:translation"/>
    <property type="evidence" value="ECO:0007669"/>
    <property type="project" value="InterPro"/>
</dbReference>
<evidence type="ECO:0000256" key="5">
    <source>
        <dbReference type="ARBA" id="ARBA00023274"/>
    </source>
</evidence>
<evidence type="ECO:0000256" key="2">
    <source>
        <dbReference type="ARBA" id="ARBA00006194"/>
    </source>
</evidence>
<dbReference type="PANTHER" id="PTHR11759">
    <property type="entry name" value="40S RIBOSOMAL PROTEIN S14/30S RIBOSOMAL PROTEIN S11"/>
    <property type="match status" value="1"/>
</dbReference>
<keyword evidence="5 6" id="KW-0687">Ribonucleoprotein</keyword>
<keyword evidence="3" id="KW-0934">Plastid</keyword>
<evidence type="ECO:0000256" key="7">
    <source>
        <dbReference type="SAM" id="MobiDB-lite"/>
    </source>
</evidence>
<evidence type="ECO:0000313" key="8">
    <source>
        <dbReference type="EMBL" id="KYP67130.1"/>
    </source>
</evidence>
<dbReference type="GO" id="GO:1990904">
    <property type="term" value="C:ribonucleoprotein complex"/>
    <property type="evidence" value="ECO:0007669"/>
    <property type="project" value="UniProtKB-KW"/>
</dbReference>
<keyword evidence="9" id="KW-1185">Reference proteome</keyword>
<evidence type="ECO:0000313" key="9">
    <source>
        <dbReference type="Proteomes" id="UP000075243"/>
    </source>
</evidence>
<organism evidence="8 9">
    <name type="scientific">Cajanus cajan</name>
    <name type="common">Pigeon pea</name>
    <name type="synonym">Cajanus indicus</name>
    <dbReference type="NCBI Taxonomy" id="3821"/>
    <lineage>
        <taxon>Eukaryota</taxon>
        <taxon>Viridiplantae</taxon>
        <taxon>Streptophyta</taxon>
        <taxon>Embryophyta</taxon>
        <taxon>Tracheophyta</taxon>
        <taxon>Spermatophyta</taxon>
        <taxon>Magnoliopsida</taxon>
        <taxon>eudicotyledons</taxon>
        <taxon>Gunneridae</taxon>
        <taxon>Pentapetalae</taxon>
        <taxon>rosids</taxon>
        <taxon>fabids</taxon>
        <taxon>Fabales</taxon>
        <taxon>Fabaceae</taxon>
        <taxon>Papilionoideae</taxon>
        <taxon>50 kb inversion clade</taxon>
        <taxon>NPAAA clade</taxon>
        <taxon>indigoferoid/millettioid clade</taxon>
        <taxon>Phaseoleae</taxon>
        <taxon>Cajanus</taxon>
    </lineage>
</organism>
<evidence type="ECO:0000256" key="3">
    <source>
        <dbReference type="ARBA" id="ARBA00022640"/>
    </source>
</evidence>
<feature type="region of interest" description="Disordered" evidence="7">
    <location>
        <begin position="218"/>
        <end position="238"/>
    </location>
</feature>
<dbReference type="HAMAP" id="MF_01310">
    <property type="entry name" value="Ribosomal_uS11"/>
    <property type="match status" value="1"/>
</dbReference>
<evidence type="ECO:0000256" key="6">
    <source>
        <dbReference type="RuleBase" id="RU003629"/>
    </source>
</evidence>
<comment type="subcellular location">
    <subcellularLocation>
        <location evidence="1">Plastid</location>
    </subcellularLocation>
</comment>
<keyword evidence="4 6" id="KW-0689">Ribosomal protein</keyword>
<dbReference type="AlphaFoldDB" id="A0A151TJ94"/>
<proteinExistence type="inferred from homology"/>
<dbReference type="FunFam" id="3.30.420.80:FF:000002">
    <property type="entry name" value="40S ribosomal protein S14"/>
    <property type="match status" value="1"/>
</dbReference>
<dbReference type="SUPFAM" id="SSF53137">
    <property type="entry name" value="Translational machinery components"/>
    <property type="match status" value="1"/>
</dbReference>
<dbReference type="PROSITE" id="PS00054">
    <property type="entry name" value="RIBOSOMAL_S11"/>
    <property type="match status" value="1"/>
</dbReference>
<dbReference type="Proteomes" id="UP000075243">
    <property type="component" value="Chromosome 6"/>
</dbReference>
<dbReference type="GO" id="GO:0009536">
    <property type="term" value="C:plastid"/>
    <property type="evidence" value="ECO:0007669"/>
    <property type="project" value="UniProtKB-SubCell"/>
</dbReference>
<dbReference type="Gene3D" id="3.30.420.80">
    <property type="entry name" value="Ribosomal protein S11"/>
    <property type="match status" value="1"/>
</dbReference>
<dbReference type="GO" id="GO:0003735">
    <property type="term" value="F:structural constituent of ribosome"/>
    <property type="evidence" value="ECO:0007669"/>
    <property type="project" value="InterPro"/>
</dbReference>
<reference evidence="8 9" key="1">
    <citation type="journal article" date="2012" name="Nat. Biotechnol.">
        <title>Draft genome sequence of pigeonpea (Cajanus cajan), an orphan legume crop of resource-poor farmers.</title>
        <authorList>
            <person name="Varshney R.K."/>
            <person name="Chen W."/>
            <person name="Li Y."/>
            <person name="Bharti A.K."/>
            <person name="Saxena R.K."/>
            <person name="Schlueter J.A."/>
            <person name="Donoghue M.T."/>
            <person name="Azam S."/>
            <person name="Fan G."/>
            <person name="Whaley A.M."/>
            <person name="Farmer A.D."/>
            <person name="Sheridan J."/>
            <person name="Iwata A."/>
            <person name="Tuteja R."/>
            <person name="Penmetsa R.V."/>
            <person name="Wu W."/>
            <person name="Upadhyaya H.D."/>
            <person name="Yang S.P."/>
            <person name="Shah T."/>
            <person name="Saxena K.B."/>
            <person name="Michael T."/>
            <person name="McCombie W.R."/>
            <person name="Yang B."/>
            <person name="Zhang G."/>
            <person name="Yang H."/>
            <person name="Wang J."/>
            <person name="Spillane C."/>
            <person name="Cook D.R."/>
            <person name="May G.D."/>
            <person name="Xu X."/>
            <person name="Jackson S.A."/>
        </authorList>
    </citation>
    <scope>NUCLEOTIDE SEQUENCE [LARGE SCALE GENOMIC DNA]</scope>
    <source>
        <strain evidence="9">cv. Asha</strain>
    </source>
</reference>
<dbReference type="InterPro" id="IPR018102">
    <property type="entry name" value="Ribosomal_uS11_CS"/>
</dbReference>
<dbReference type="STRING" id="3821.A0A151TJ94"/>
<dbReference type="Gramene" id="C.cajan_13049.t">
    <property type="protein sequence ID" value="C.cajan_13049.t"/>
    <property type="gene ID" value="C.cajan_13049"/>
</dbReference>
<evidence type="ECO:0000256" key="1">
    <source>
        <dbReference type="ARBA" id="ARBA00004474"/>
    </source>
</evidence>
<name>A0A151TJ94_CAJCA</name>
<accession>A0A151TJ94</accession>
<dbReference type="InterPro" id="IPR001971">
    <property type="entry name" value="Ribosomal_uS11"/>
</dbReference>
<protein>
    <submittedName>
        <fullName evidence="8">40S ribosomal protein S14</fullName>
    </submittedName>
</protein>
<feature type="compositionally biased region" description="Basic residues" evidence="7">
    <location>
        <begin position="229"/>
        <end position="238"/>
    </location>
</feature>
<comment type="similarity">
    <text evidence="2 6">Belongs to the universal ribosomal protein uS11 family.</text>
</comment>
<dbReference type="GO" id="GO:0005840">
    <property type="term" value="C:ribosome"/>
    <property type="evidence" value="ECO:0007669"/>
    <property type="project" value="UniProtKB-KW"/>
</dbReference>